<dbReference type="EMBL" id="CAKLBY020000258">
    <property type="protein sequence ID" value="CAK7940548.1"/>
    <property type="molecule type" value="Genomic_DNA"/>
</dbReference>
<proteinExistence type="predicted"/>
<comment type="caution">
    <text evidence="1">The sequence shown here is derived from an EMBL/GenBank/DDBJ whole genome shotgun (WGS) entry which is preliminary data.</text>
</comment>
<evidence type="ECO:0000313" key="1">
    <source>
        <dbReference type="EMBL" id="CAK7940548.1"/>
    </source>
</evidence>
<sequence length="43" mass="4395">MDDVLPDQNVAEEDDEVVMARAASGGVLGKDAGCCGLFAVVRA</sequence>
<reference evidence="1" key="1">
    <citation type="submission" date="2024-01" db="EMBL/GenBank/DDBJ databases">
        <authorList>
            <person name="Webb A."/>
        </authorList>
    </citation>
    <scope>NUCLEOTIDE SEQUENCE</scope>
    <source>
        <strain evidence="1">Pm1</strain>
    </source>
</reference>
<gene>
    <name evidence="1" type="ORF">PM001_LOCUS25698</name>
</gene>
<dbReference type="Proteomes" id="UP001162060">
    <property type="component" value="Unassembled WGS sequence"/>
</dbReference>
<protein>
    <submittedName>
        <fullName evidence="1">Uncharacterized protein</fullName>
    </submittedName>
</protein>
<name>A0AAV1V3H1_9STRA</name>
<organism evidence="1 2">
    <name type="scientific">Peronospora matthiolae</name>
    <dbReference type="NCBI Taxonomy" id="2874970"/>
    <lineage>
        <taxon>Eukaryota</taxon>
        <taxon>Sar</taxon>
        <taxon>Stramenopiles</taxon>
        <taxon>Oomycota</taxon>
        <taxon>Peronosporomycetes</taxon>
        <taxon>Peronosporales</taxon>
        <taxon>Peronosporaceae</taxon>
        <taxon>Peronospora</taxon>
    </lineage>
</organism>
<dbReference type="AlphaFoldDB" id="A0AAV1V3H1"/>
<evidence type="ECO:0000313" key="2">
    <source>
        <dbReference type="Proteomes" id="UP001162060"/>
    </source>
</evidence>
<accession>A0AAV1V3H1</accession>